<reference evidence="5 7" key="1">
    <citation type="submission" date="2018-04" db="EMBL/GenBank/DDBJ databases">
        <title>Complete genome sequences of Streptomyces griseoviridis K61 and characterization of antagonistic properties of biological control agents.</title>
        <authorList>
            <person name="Mariita R.M."/>
            <person name="Sello J.K."/>
        </authorList>
    </citation>
    <scope>NUCLEOTIDE SEQUENCE [LARGE SCALE GENOMIC DNA]</scope>
    <source>
        <strain evidence="5 7">K61</strain>
    </source>
</reference>
<evidence type="ECO:0000256" key="1">
    <source>
        <dbReference type="ARBA" id="ARBA00010515"/>
    </source>
</evidence>
<protein>
    <submittedName>
        <fullName evidence="4">Alpha/beta hydrolase</fullName>
    </submittedName>
</protein>
<dbReference type="InterPro" id="IPR029058">
    <property type="entry name" value="AB_hydrolase_fold"/>
</dbReference>
<dbReference type="RefSeq" id="WP_127178337.1">
    <property type="nucleotide sequence ID" value="NZ_CP029078.1"/>
</dbReference>
<feature type="domain" description="Alpha/beta hydrolase fold-3" evidence="3">
    <location>
        <begin position="70"/>
        <end position="271"/>
    </location>
</feature>
<evidence type="ECO:0000256" key="2">
    <source>
        <dbReference type="ARBA" id="ARBA00022801"/>
    </source>
</evidence>
<dbReference type="EMBL" id="CP034687">
    <property type="protein sequence ID" value="AZS85465.1"/>
    <property type="molecule type" value="Genomic_DNA"/>
</dbReference>
<dbReference type="Proteomes" id="UP000501753">
    <property type="component" value="Chromosome"/>
</dbReference>
<keyword evidence="7" id="KW-1185">Reference proteome</keyword>
<evidence type="ECO:0000313" key="6">
    <source>
        <dbReference type="Proteomes" id="UP000271291"/>
    </source>
</evidence>
<dbReference type="PROSITE" id="PS01173">
    <property type="entry name" value="LIPASE_GDXG_HIS"/>
    <property type="match status" value="1"/>
</dbReference>
<dbReference type="InterPro" id="IPR050300">
    <property type="entry name" value="GDXG_lipolytic_enzyme"/>
</dbReference>
<dbReference type="PANTHER" id="PTHR48081:SF30">
    <property type="entry name" value="ACETYL-HYDROLASE LIPR-RELATED"/>
    <property type="match status" value="1"/>
</dbReference>
<gene>
    <name evidence="5" type="ORF">DDJ31_24280</name>
    <name evidence="4" type="ORF">ELQ87_15015</name>
</gene>
<dbReference type="Proteomes" id="UP000271291">
    <property type="component" value="Chromosome"/>
</dbReference>
<dbReference type="InterPro" id="IPR002168">
    <property type="entry name" value="Lipase_GDXG_HIS_AS"/>
</dbReference>
<dbReference type="InterPro" id="IPR013094">
    <property type="entry name" value="AB_hydrolase_3"/>
</dbReference>
<dbReference type="PANTHER" id="PTHR48081">
    <property type="entry name" value="AB HYDROLASE SUPERFAMILY PROTEIN C4A8.06C"/>
    <property type="match status" value="1"/>
</dbReference>
<dbReference type="Pfam" id="PF07859">
    <property type="entry name" value="Abhydrolase_3"/>
    <property type="match status" value="1"/>
</dbReference>
<accession>A0A3S9ZCP5</accession>
<keyword evidence="2 4" id="KW-0378">Hydrolase</keyword>
<dbReference type="KEGG" id="sgd:ELQ87_15015"/>
<evidence type="ECO:0000259" key="3">
    <source>
        <dbReference type="Pfam" id="PF07859"/>
    </source>
</evidence>
<evidence type="ECO:0000313" key="4">
    <source>
        <dbReference type="EMBL" id="AZS85465.1"/>
    </source>
</evidence>
<evidence type="ECO:0000313" key="5">
    <source>
        <dbReference type="EMBL" id="QCN87683.1"/>
    </source>
</evidence>
<dbReference type="Gene3D" id="3.40.50.1820">
    <property type="entry name" value="alpha/beta hydrolase"/>
    <property type="match status" value="1"/>
</dbReference>
<name>A0A3S9ZCP5_STRGD</name>
<comment type="similarity">
    <text evidence="1">Belongs to the 'GDXG' lipolytic enzyme family.</text>
</comment>
<dbReference type="AlphaFoldDB" id="A0A3S9ZCP5"/>
<evidence type="ECO:0000313" key="7">
    <source>
        <dbReference type="Proteomes" id="UP000501753"/>
    </source>
</evidence>
<dbReference type="EMBL" id="CP029078">
    <property type="protein sequence ID" value="QCN87683.1"/>
    <property type="molecule type" value="Genomic_DNA"/>
</dbReference>
<proteinExistence type="inferred from homology"/>
<dbReference type="SUPFAM" id="SSF53474">
    <property type="entry name" value="alpha/beta-Hydrolases"/>
    <property type="match status" value="1"/>
</dbReference>
<sequence>MTESGLGAVVDLLRASPLDMGGDPRAMRLVFDEMIASHPVPEDVRTTAERLGGVPALAVTAGDAEPSGTVLYFHGGGYALGSAAASVNLAADIARRSRTTVHTVEYRLAPENPFPAAVDDALAAYRGLLERGVPAETITVSGESAGGGLALALLVALKESELPQPAAAVVLSPWADLTQSGRSHRTKAAVDPALTRRALTVRADDYLAGADPRSPLASPLFADLRGLPPLLVQAGTYEVLLDDALRLAAKAADDDVAVTLRTFPGAPHVFQGFAAVVAEGARALDDVAAFLRTHLDGR</sequence>
<organism evidence="4 6">
    <name type="scientific">Streptomyces griseoviridis</name>
    <dbReference type="NCBI Taxonomy" id="45398"/>
    <lineage>
        <taxon>Bacteria</taxon>
        <taxon>Bacillati</taxon>
        <taxon>Actinomycetota</taxon>
        <taxon>Actinomycetes</taxon>
        <taxon>Kitasatosporales</taxon>
        <taxon>Streptomycetaceae</taxon>
        <taxon>Streptomyces</taxon>
    </lineage>
</organism>
<dbReference type="OrthoDB" id="128186at2"/>
<dbReference type="GO" id="GO:0004806">
    <property type="term" value="F:triacylglycerol lipase activity"/>
    <property type="evidence" value="ECO:0007669"/>
    <property type="project" value="TreeGrafter"/>
</dbReference>
<reference evidence="4 6" key="2">
    <citation type="submission" date="2018-12" db="EMBL/GenBank/DDBJ databases">
        <title>Streptomyces griseoviridis F1-27 complete genome.</title>
        <authorList>
            <person name="Mariita R.M."/>
            <person name="Sello J.K."/>
        </authorList>
    </citation>
    <scope>NUCLEOTIDE SEQUENCE [LARGE SCALE GENOMIC DNA]</scope>
    <source>
        <strain evidence="4 6">F1-27</strain>
    </source>
</reference>